<dbReference type="GO" id="GO:0016020">
    <property type="term" value="C:membrane"/>
    <property type="evidence" value="ECO:0007669"/>
    <property type="project" value="InterPro"/>
</dbReference>
<dbReference type="STRING" id="758820.SAMN00777080_4300"/>
<dbReference type="GO" id="GO:0022857">
    <property type="term" value="F:transmembrane transporter activity"/>
    <property type="evidence" value="ECO:0007669"/>
    <property type="project" value="InterPro"/>
</dbReference>
<feature type="domain" description="CzcB-like C-terminal circularly permuted SH3-like" evidence="4">
    <location>
        <begin position="422"/>
        <end position="482"/>
    </location>
</feature>
<protein>
    <submittedName>
        <fullName evidence="5">RND family efflux transporter, MFP subunit</fullName>
    </submittedName>
</protein>
<evidence type="ECO:0000313" key="6">
    <source>
        <dbReference type="Proteomes" id="UP000192333"/>
    </source>
</evidence>
<dbReference type="RefSeq" id="WP_084122558.1">
    <property type="nucleotide sequence ID" value="NZ_LT838813.1"/>
</dbReference>
<comment type="similarity">
    <text evidence="1">Belongs to the membrane fusion protein (MFP) (TC 8.A.1) family.</text>
</comment>
<keyword evidence="3" id="KW-0732">Signal</keyword>
<dbReference type="PROSITE" id="PS51257">
    <property type="entry name" value="PROKAR_LIPOPROTEIN"/>
    <property type="match status" value="1"/>
</dbReference>
<dbReference type="GO" id="GO:0060003">
    <property type="term" value="P:copper ion export"/>
    <property type="evidence" value="ECO:0007669"/>
    <property type="project" value="TreeGrafter"/>
</dbReference>
<dbReference type="PANTHER" id="PTHR30097:SF4">
    <property type="entry name" value="SLR6042 PROTEIN"/>
    <property type="match status" value="1"/>
</dbReference>
<dbReference type="PANTHER" id="PTHR30097">
    <property type="entry name" value="CATION EFFLUX SYSTEM PROTEIN CUSB"/>
    <property type="match status" value="1"/>
</dbReference>
<sequence length="497" mass="54612">MNRAKILLTCGLAFLASCQQAHDHSHDEQEFPTVALTAYSENIELFVDFEPMVAGKTTTMMVHVSLMNERFIPLENGTINAVFSMDGKEIKSSSNKPETPGIFEMELDPELSGEGNLTFEVQTPSFTDVIRFENITVFPDIVSASRYKNPNDSGDEITYLKNQAWNIEFSNAPVRRGSFREILKTSGQVLPAPGDETVITANSNGAVLFATNKTVIGSELKVGDHLFTISSANLTQENPDVYFNETKAKYELSKAEFQRAEILVKDRIISQKEYLQAKMEYENMESTFQAVSRNYSRSGQKISANSPGFLKNLMVTEGQYVEAGFPLAVVSKNKKVLLQANVSQKYYNKLPGISAANFRIISEEKVFDSESMNGKVVSFGKSASANSSYIPITFEIDNIGNIIPGAIAEVYLKSSPIPDALVIPVSALMEELGNFYVFVQTGGESFQKREVKLGGNDGINAHVLSGLKENERVVTQGAYAIKLASATGAIPEHGHSH</sequence>
<dbReference type="Pfam" id="PF25975">
    <property type="entry name" value="CzcB_C"/>
    <property type="match status" value="1"/>
</dbReference>
<dbReference type="Proteomes" id="UP000192333">
    <property type="component" value="Chromosome I"/>
</dbReference>
<dbReference type="EMBL" id="LT838813">
    <property type="protein sequence ID" value="SMD45641.1"/>
    <property type="molecule type" value="Genomic_DNA"/>
</dbReference>
<dbReference type="NCBIfam" id="TIGR01730">
    <property type="entry name" value="RND_mfp"/>
    <property type="match status" value="1"/>
</dbReference>
<dbReference type="Gene3D" id="1.10.287.470">
    <property type="entry name" value="Helix hairpin bin"/>
    <property type="match status" value="1"/>
</dbReference>
<evidence type="ECO:0000313" key="5">
    <source>
        <dbReference type="EMBL" id="SMD45641.1"/>
    </source>
</evidence>
<name>A0A1W2HA22_9BACT</name>
<dbReference type="InterPro" id="IPR006143">
    <property type="entry name" value="RND_pump_MFP"/>
</dbReference>
<dbReference type="GO" id="GO:0030313">
    <property type="term" value="C:cell envelope"/>
    <property type="evidence" value="ECO:0007669"/>
    <property type="project" value="TreeGrafter"/>
</dbReference>
<accession>A0A1W2HA22</accession>
<dbReference type="InterPro" id="IPR051909">
    <property type="entry name" value="MFP_Cation_Efflux"/>
</dbReference>
<dbReference type="OrthoDB" id="9809068at2"/>
<gene>
    <name evidence="5" type="ORF">SAMN00777080_4300</name>
</gene>
<dbReference type="Gene3D" id="2.40.30.170">
    <property type="match status" value="1"/>
</dbReference>
<dbReference type="SUPFAM" id="SSF111369">
    <property type="entry name" value="HlyD-like secretion proteins"/>
    <property type="match status" value="1"/>
</dbReference>
<evidence type="ECO:0000259" key="4">
    <source>
        <dbReference type="Pfam" id="PF25975"/>
    </source>
</evidence>
<keyword evidence="6" id="KW-1185">Reference proteome</keyword>
<dbReference type="GO" id="GO:0015679">
    <property type="term" value="P:plasma membrane copper ion transport"/>
    <property type="evidence" value="ECO:0007669"/>
    <property type="project" value="TreeGrafter"/>
</dbReference>
<evidence type="ECO:0000256" key="2">
    <source>
        <dbReference type="ARBA" id="ARBA00022448"/>
    </source>
</evidence>
<organism evidence="5 6">
    <name type="scientific">Aquiflexum balticum DSM 16537</name>
    <dbReference type="NCBI Taxonomy" id="758820"/>
    <lineage>
        <taxon>Bacteria</taxon>
        <taxon>Pseudomonadati</taxon>
        <taxon>Bacteroidota</taxon>
        <taxon>Cytophagia</taxon>
        <taxon>Cytophagales</taxon>
        <taxon>Cyclobacteriaceae</taxon>
        <taxon>Aquiflexum</taxon>
    </lineage>
</organism>
<dbReference type="InterPro" id="IPR058649">
    <property type="entry name" value="CzcB_C"/>
</dbReference>
<evidence type="ECO:0000256" key="1">
    <source>
        <dbReference type="ARBA" id="ARBA00009477"/>
    </source>
</evidence>
<dbReference type="AlphaFoldDB" id="A0A1W2HA22"/>
<proteinExistence type="inferred from homology"/>
<reference evidence="6" key="1">
    <citation type="submission" date="2017-04" db="EMBL/GenBank/DDBJ databases">
        <authorList>
            <person name="Varghese N."/>
            <person name="Submissions S."/>
        </authorList>
    </citation>
    <scope>NUCLEOTIDE SEQUENCE [LARGE SCALE GENOMIC DNA]</scope>
    <source>
        <strain evidence="6">DSM 16537</strain>
    </source>
</reference>
<evidence type="ECO:0000256" key="3">
    <source>
        <dbReference type="SAM" id="SignalP"/>
    </source>
</evidence>
<feature type="chain" id="PRO_5013071614" evidence="3">
    <location>
        <begin position="22"/>
        <end position="497"/>
    </location>
</feature>
<dbReference type="Gene3D" id="2.40.420.20">
    <property type="match status" value="1"/>
</dbReference>
<keyword evidence="2" id="KW-0813">Transport</keyword>
<feature type="signal peptide" evidence="3">
    <location>
        <begin position="1"/>
        <end position="21"/>
    </location>
</feature>
<dbReference type="FunFam" id="2.40.420.20:FF:000006">
    <property type="entry name" value="RND family efflux transporter MFP subunit"/>
    <property type="match status" value="1"/>
</dbReference>